<evidence type="ECO:0000256" key="4">
    <source>
        <dbReference type="ARBA" id="ARBA00022801"/>
    </source>
</evidence>
<feature type="domain" description="Spi protease inhibitor" evidence="6">
    <location>
        <begin position="45"/>
        <end position="140"/>
    </location>
</feature>
<organism evidence="7 8">
    <name type="scientific">Saccharicrinis fermentans DSM 9555 = JCM 21142</name>
    <dbReference type="NCBI Taxonomy" id="869213"/>
    <lineage>
        <taxon>Bacteria</taxon>
        <taxon>Pseudomonadati</taxon>
        <taxon>Bacteroidota</taxon>
        <taxon>Bacteroidia</taxon>
        <taxon>Marinilabiliales</taxon>
        <taxon>Marinilabiliaceae</taxon>
        <taxon>Saccharicrinis</taxon>
    </lineage>
</organism>
<dbReference type="Proteomes" id="UP000019402">
    <property type="component" value="Unassembled WGS sequence"/>
</dbReference>
<evidence type="ECO:0000313" key="8">
    <source>
        <dbReference type="Proteomes" id="UP000019402"/>
    </source>
</evidence>
<name>W7Y4R8_9BACT</name>
<dbReference type="STRING" id="869213.GCA_000517085_00105"/>
<dbReference type="PROSITE" id="PS51257">
    <property type="entry name" value="PROKAR_LIPOPROTEIN"/>
    <property type="match status" value="1"/>
</dbReference>
<evidence type="ECO:0000256" key="2">
    <source>
        <dbReference type="ARBA" id="ARBA00022670"/>
    </source>
</evidence>
<dbReference type="Pfam" id="PF13734">
    <property type="entry name" value="Inhibitor_I69"/>
    <property type="match status" value="1"/>
</dbReference>
<dbReference type="InterPro" id="IPR025896">
    <property type="entry name" value="Spi_Prtas-inh"/>
</dbReference>
<protein>
    <recommendedName>
        <fullName evidence="6">Spi protease inhibitor domain-containing protein</fullName>
    </recommendedName>
</protein>
<accession>W7Y4R8</accession>
<keyword evidence="8" id="KW-1185">Reference proteome</keyword>
<dbReference type="OrthoDB" id="2235251at2"/>
<dbReference type="InterPro" id="IPR044934">
    <property type="entry name" value="Streptopain_sf"/>
</dbReference>
<dbReference type="eggNOG" id="ENOG503325P">
    <property type="taxonomic scope" value="Bacteria"/>
</dbReference>
<dbReference type="AlphaFoldDB" id="W7Y4R8"/>
<dbReference type="EMBL" id="BAMD01000017">
    <property type="protein sequence ID" value="GAF03077.1"/>
    <property type="molecule type" value="Genomic_DNA"/>
</dbReference>
<evidence type="ECO:0000259" key="6">
    <source>
        <dbReference type="Pfam" id="PF13734"/>
    </source>
</evidence>
<keyword evidence="2" id="KW-0645">Protease</keyword>
<proteinExistence type="inferred from homology"/>
<keyword evidence="3" id="KW-0732">Signal</keyword>
<dbReference type="GO" id="GO:0008234">
    <property type="term" value="F:cysteine-type peptidase activity"/>
    <property type="evidence" value="ECO:0007669"/>
    <property type="project" value="UniProtKB-KW"/>
</dbReference>
<comment type="caution">
    <text evidence="7">The sequence shown here is derived from an EMBL/GenBank/DDBJ whole genome shotgun (WGS) entry which is preliminary data.</text>
</comment>
<dbReference type="Pfam" id="PF01640">
    <property type="entry name" value="Peptidase_C10"/>
    <property type="match status" value="1"/>
</dbReference>
<comment type="similarity">
    <text evidence="1">Belongs to the peptidase C10 family.</text>
</comment>
<gene>
    <name evidence="7" type="ORF">JCM21142_41735</name>
</gene>
<dbReference type="GO" id="GO:0006508">
    <property type="term" value="P:proteolysis"/>
    <property type="evidence" value="ECO:0007669"/>
    <property type="project" value="UniProtKB-KW"/>
</dbReference>
<evidence type="ECO:0000256" key="1">
    <source>
        <dbReference type="ARBA" id="ARBA00009693"/>
    </source>
</evidence>
<dbReference type="Gene3D" id="3.90.70.50">
    <property type="entry name" value="Peptidase C10, streptopain"/>
    <property type="match status" value="2"/>
</dbReference>
<evidence type="ECO:0000313" key="7">
    <source>
        <dbReference type="EMBL" id="GAF03077.1"/>
    </source>
</evidence>
<sequence length="414" mass="46044">MIKNFFLIVISFVLIFFSSCSEDLDNSNLQPNGNAPEISPTTRVVSEEQGLIFAEKMYAAIQATETPQTRSTASTQSCDIETIKNEDNVPVMYIVNFGDNQGYMLLSADKESQSSLIAFNTTGKLDLDEMNPNSPMRSMIDEQIEKITKDIDKTINVDDENYNMWESLGNESDGEEIEIELVVNNSASTTKGKHKGSWGLTPIGPSSTIQYCVWGQANGYNADAKRPNIDLAGCPAVAVGLLCKTWKYPSDRGFDYAAMPNSLAPTTDSNPISRMFRDIADVIPGYSWGTAASGGSGASQAGILTGLKTLGYNSAKSTSYDFNTVYSNIEDWYPVLLGGFTNTGGHIWIADGYSETKWKVTRKFLGITVKTWYEYSDHIYMNWGWYGSSNGWIDQESWPSYNNSRIMWYDLFPR</sequence>
<evidence type="ECO:0000256" key="5">
    <source>
        <dbReference type="ARBA" id="ARBA00022807"/>
    </source>
</evidence>
<dbReference type="SUPFAM" id="SSF54001">
    <property type="entry name" value="Cysteine proteinases"/>
    <property type="match status" value="1"/>
</dbReference>
<dbReference type="InterPro" id="IPR000200">
    <property type="entry name" value="Peptidase_C10"/>
</dbReference>
<dbReference type="RefSeq" id="WP_027470207.1">
    <property type="nucleotide sequence ID" value="NZ_BAMD01000017.1"/>
</dbReference>
<reference evidence="7 8" key="1">
    <citation type="journal article" date="2014" name="Genome Announc.">
        <title>Draft Genome Sequence of Cytophaga fermentans JCM 21142T, a Facultative Anaerobe Isolated from Marine Mud.</title>
        <authorList>
            <person name="Starns D."/>
            <person name="Oshima K."/>
            <person name="Suda W."/>
            <person name="Iino T."/>
            <person name="Yuki M."/>
            <person name="Inoue J."/>
            <person name="Kitamura K."/>
            <person name="Iida T."/>
            <person name="Darby A."/>
            <person name="Hattori M."/>
            <person name="Ohkuma M."/>
        </authorList>
    </citation>
    <scope>NUCLEOTIDE SEQUENCE [LARGE SCALE GENOMIC DNA]</scope>
    <source>
        <strain evidence="7 8">JCM 21142</strain>
    </source>
</reference>
<keyword evidence="5" id="KW-0788">Thiol protease</keyword>
<keyword evidence="4" id="KW-0378">Hydrolase</keyword>
<dbReference type="InterPro" id="IPR038765">
    <property type="entry name" value="Papain-like_cys_pep_sf"/>
</dbReference>
<evidence type="ECO:0000256" key="3">
    <source>
        <dbReference type="ARBA" id="ARBA00022729"/>
    </source>
</evidence>